<evidence type="ECO:0000313" key="2">
    <source>
        <dbReference type="EMBL" id="PKU59050.1"/>
    </source>
</evidence>
<feature type="region of interest" description="Disordered" evidence="1">
    <location>
        <begin position="31"/>
        <end position="55"/>
    </location>
</feature>
<gene>
    <name evidence="2" type="ORF">MA16_Dca024848</name>
</gene>
<name>A0A2I0V6K9_9ASPA</name>
<dbReference type="AlphaFoldDB" id="A0A2I0V6K9"/>
<proteinExistence type="predicted"/>
<protein>
    <submittedName>
        <fullName evidence="2">Uncharacterized protein</fullName>
    </submittedName>
</protein>
<reference evidence="2 3" key="1">
    <citation type="journal article" date="2016" name="Sci. Rep.">
        <title>The Dendrobium catenatum Lindl. genome sequence provides insights into polysaccharide synthase, floral development and adaptive evolution.</title>
        <authorList>
            <person name="Zhang G.Q."/>
            <person name="Xu Q."/>
            <person name="Bian C."/>
            <person name="Tsai W.C."/>
            <person name="Yeh C.M."/>
            <person name="Liu K.W."/>
            <person name="Yoshida K."/>
            <person name="Zhang L.S."/>
            <person name="Chang S.B."/>
            <person name="Chen F."/>
            <person name="Shi Y."/>
            <person name="Su Y.Y."/>
            <person name="Zhang Y.Q."/>
            <person name="Chen L.J."/>
            <person name="Yin Y."/>
            <person name="Lin M."/>
            <person name="Huang H."/>
            <person name="Deng H."/>
            <person name="Wang Z.W."/>
            <person name="Zhu S.L."/>
            <person name="Zhao X."/>
            <person name="Deng C."/>
            <person name="Niu S.C."/>
            <person name="Huang J."/>
            <person name="Wang M."/>
            <person name="Liu G.H."/>
            <person name="Yang H.J."/>
            <person name="Xiao X.J."/>
            <person name="Hsiao Y.Y."/>
            <person name="Wu W.L."/>
            <person name="Chen Y.Y."/>
            <person name="Mitsuda N."/>
            <person name="Ohme-Takagi M."/>
            <person name="Luo Y.B."/>
            <person name="Van de Peer Y."/>
            <person name="Liu Z.J."/>
        </authorList>
    </citation>
    <scope>NUCLEOTIDE SEQUENCE [LARGE SCALE GENOMIC DNA]</scope>
    <source>
        <tissue evidence="2">The whole plant</tissue>
    </source>
</reference>
<sequence length="116" mass="13226">MSWKLECEWKKQPCEGARGFYLTTPVVVRSRRRRRKPGKRHESSGSSRISGGISGCDSNGAAYSWICGRICGSIGHKACTRDFLFFVSFGYNIQVNTSFSYELTKRTWRFALTKRA</sequence>
<dbReference type="EMBL" id="KZ504167">
    <property type="protein sequence ID" value="PKU59050.1"/>
    <property type="molecule type" value="Genomic_DNA"/>
</dbReference>
<evidence type="ECO:0000256" key="1">
    <source>
        <dbReference type="SAM" id="MobiDB-lite"/>
    </source>
</evidence>
<evidence type="ECO:0000313" key="3">
    <source>
        <dbReference type="Proteomes" id="UP000233837"/>
    </source>
</evidence>
<keyword evidence="3" id="KW-1185">Reference proteome</keyword>
<accession>A0A2I0V6K9</accession>
<organism evidence="2 3">
    <name type="scientific">Dendrobium catenatum</name>
    <dbReference type="NCBI Taxonomy" id="906689"/>
    <lineage>
        <taxon>Eukaryota</taxon>
        <taxon>Viridiplantae</taxon>
        <taxon>Streptophyta</taxon>
        <taxon>Embryophyta</taxon>
        <taxon>Tracheophyta</taxon>
        <taxon>Spermatophyta</taxon>
        <taxon>Magnoliopsida</taxon>
        <taxon>Liliopsida</taxon>
        <taxon>Asparagales</taxon>
        <taxon>Orchidaceae</taxon>
        <taxon>Epidendroideae</taxon>
        <taxon>Malaxideae</taxon>
        <taxon>Dendrobiinae</taxon>
        <taxon>Dendrobium</taxon>
    </lineage>
</organism>
<reference evidence="2 3" key="2">
    <citation type="journal article" date="2017" name="Nature">
        <title>The Apostasia genome and the evolution of orchids.</title>
        <authorList>
            <person name="Zhang G.Q."/>
            <person name="Liu K.W."/>
            <person name="Li Z."/>
            <person name="Lohaus R."/>
            <person name="Hsiao Y.Y."/>
            <person name="Niu S.C."/>
            <person name="Wang J.Y."/>
            <person name="Lin Y.C."/>
            <person name="Xu Q."/>
            <person name="Chen L.J."/>
            <person name="Yoshida K."/>
            <person name="Fujiwara S."/>
            <person name="Wang Z.W."/>
            <person name="Zhang Y.Q."/>
            <person name="Mitsuda N."/>
            <person name="Wang M."/>
            <person name="Liu G.H."/>
            <person name="Pecoraro L."/>
            <person name="Huang H.X."/>
            <person name="Xiao X.J."/>
            <person name="Lin M."/>
            <person name="Wu X.Y."/>
            <person name="Wu W.L."/>
            <person name="Chen Y.Y."/>
            <person name="Chang S.B."/>
            <person name="Sakamoto S."/>
            <person name="Ohme-Takagi M."/>
            <person name="Yagi M."/>
            <person name="Zeng S.J."/>
            <person name="Shen C.Y."/>
            <person name="Yeh C.M."/>
            <person name="Luo Y.B."/>
            <person name="Tsai W.C."/>
            <person name="Van de Peer Y."/>
            <person name="Liu Z.J."/>
        </authorList>
    </citation>
    <scope>NUCLEOTIDE SEQUENCE [LARGE SCALE GENOMIC DNA]</scope>
    <source>
        <tissue evidence="2">The whole plant</tissue>
    </source>
</reference>
<dbReference type="Proteomes" id="UP000233837">
    <property type="component" value="Unassembled WGS sequence"/>
</dbReference>